<evidence type="ECO:0000313" key="7">
    <source>
        <dbReference type="Proteomes" id="UP000239590"/>
    </source>
</evidence>
<keyword evidence="4" id="KW-0663">Pyridoxal phosphate</keyword>
<dbReference type="InterPro" id="IPR015422">
    <property type="entry name" value="PyrdxlP-dep_Trfase_small"/>
</dbReference>
<dbReference type="AlphaFoldDB" id="A0A2S7IMN6"/>
<dbReference type="OrthoDB" id="9813612at2"/>
<feature type="domain" description="Aminotransferase class I/classII large" evidence="5">
    <location>
        <begin position="42"/>
        <end position="366"/>
    </location>
</feature>
<evidence type="ECO:0000313" key="6">
    <source>
        <dbReference type="EMBL" id="PQA58984.1"/>
    </source>
</evidence>
<dbReference type="InterPro" id="IPR006311">
    <property type="entry name" value="TAT_signal"/>
</dbReference>
<dbReference type="GO" id="GO:0030170">
    <property type="term" value="F:pyridoxal phosphate binding"/>
    <property type="evidence" value="ECO:0007669"/>
    <property type="project" value="InterPro"/>
</dbReference>
<reference evidence="7" key="1">
    <citation type="submission" date="2018-02" db="EMBL/GenBank/DDBJ databases">
        <title>Genome sequencing of Solimonas sp. HR-BB.</title>
        <authorList>
            <person name="Lee Y."/>
            <person name="Jeon C.O."/>
        </authorList>
    </citation>
    <scope>NUCLEOTIDE SEQUENCE [LARGE SCALE GENOMIC DNA]</scope>
    <source>
        <strain evidence="7">HR-U</strain>
    </source>
</reference>
<dbReference type="InterPro" id="IPR004839">
    <property type="entry name" value="Aminotransferase_I/II_large"/>
</dbReference>
<keyword evidence="2 6" id="KW-0032">Aminotransferase</keyword>
<dbReference type="SUPFAM" id="SSF53383">
    <property type="entry name" value="PLP-dependent transferases"/>
    <property type="match status" value="1"/>
</dbReference>
<proteinExistence type="inferred from homology"/>
<keyword evidence="3 6" id="KW-0808">Transferase</keyword>
<dbReference type="InterPro" id="IPR050106">
    <property type="entry name" value="HistidinolP_aminotransfase"/>
</dbReference>
<dbReference type="EMBL" id="PTRA01000001">
    <property type="protein sequence ID" value="PQA58984.1"/>
    <property type="molecule type" value="Genomic_DNA"/>
</dbReference>
<dbReference type="Proteomes" id="UP000239590">
    <property type="component" value="Unassembled WGS sequence"/>
</dbReference>
<gene>
    <name evidence="6" type="ORF">C5O19_04815</name>
</gene>
<dbReference type="GO" id="GO:0008483">
    <property type="term" value="F:transaminase activity"/>
    <property type="evidence" value="ECO:0007669"/>
    <property type="project" value="UniProtKB-KW"/>
</dbReference>
<keyword evidence="7" id="KW-1185">Reference proteome</keyword>
<evidence type="ECO:0000256" key="1">
    <source>
        <dbReference type="ARBA" id="ARBA00007970"/>
    </source>
</evidence>
<evidence type="ECO:0000256" key="4">
    <source>
        <dbReference type="ARBA" id="ARBA00022898"/>
    </source>
</evidence>
<name>A0A2S7IMN6_9BACT</name>
<sequence length="374" mass="40556">MNRRNWLKSGALAVAGASVPDFWRPAEAAAVGLPKLAGLPIKARLMSNENPYGPSAKAQKAIAEAISSGWMYPRESIMTFKKMIARENGVSEAHVLLGAGSGELLMASGIHYTMKGGAATNIVGGDPTYMQLLRTALALGAEFKKTTLTKDFTYDFNGMAAAVNDKTSLVYLCNPNNPTGILEDASKMTAFCEDLSKKKPLFIDEAYMDYAADPKASSMTELVKKGHNVLIARTFSKIHGFAGLRIGYLIGQPDTLREINKFCTGGGSMSATSVKGAIASYMDTDFLTYSKAKCLESKEYLYKTLKDKGYDYLPSSANFVLFPIKTEGKGFVEKMAQKGVAIKSWEFAGQHWCRVSMGTLDEMKTFGEAFGTLA</sequence>
<dbReference type="Gene3D" id="3.40.640.10">
    <property type="entry name" value="Type I PLP-dependent aspartate aminotransferase-like (Major domain)"/>
    <property type="match status" value="1"/>
</dbReference>
<evidence type="ECO:0000256" key="2">
    <source>
        <dbReference type="ARBA" id="ARBA00022576"/>
    </source>
</evidence>
<comment type="caution">
    <text evidence="6">The sequence shown here is derived from an EMBL/GenBank/DDBJ whole genome shotgun (WGS) entry which is preliminary data.</text>
</comment>
<accession>A0A2S7IMN6</accession>
<dbReference type="InterPro" id="IPR015424">
    <property type="entry name" value="PyrdxlP-dep_Trfase"/>
</dbReference>
<dbReference type="InterPro" id="IPR015421">
    <property type="entry name" value="PyrdxlP-dep_Trfase_major"/>
</dbReference>
<dbReference type="PANTHER" id="PTHR43643">
    <property type="entry name" value="HISTIDINOL-PHOSPHATE AMINOTRANSFERASE 2"/>
    <property type="match status" value="1"/>
</dbReference>
<dbReference type="CDD" id="cd00609">
    <property type="entry name" value="AAT_like"/>
    <property type="match status" value="1"/>
</dbReference>
<dbReference type="PROSITE" id="PS51318">
    <property type="entry name" value="TAT"/>
    <property type="match status" value="1"/>
</dbReference>
<dbReference type="PANTHER" id="PTHR43643:SF3">
    <property type="entry name" value="HISTIDINOL-PHOSPHATE AMINOTRANSFERASE"/>
    <property type="match status" value="1"/>
</dbReference>
<protein>
    <submittedName>
        <fullName evidence="6">Aminotransferase class I/II</fullName>
    </submittedName>
</protein>
<evidence type="ECO:0000256" key="3">
    <source>
        <dbReference type="ARBA" id="ARBA00022679"/>
    </source>
</evidence>
<evidence type="ECO:0000259" key="5">
    <source>
        <dbReference type="Pfam" id="PF00155"/>
    </source>
</evidence>
<dbReference type="Pfam" id="PF00155">
    <property type="entry name" value="Aminotran_1_2"/>
    <property type="match status" value="1"/>
</dbReference>
<organism evidence="6 7">
    <name type="scientific">Siphonobacter curvatus</name>
    <dbReference type="NCBI Taxonomy" id="2094562"/>
    <lineage>
        <taxon>Bacteria</taxon>
        <taxon>Pseudomonadati</taxon>
        <taxon>Bacteroidota</taxon>
        <taxon>Cytophagia</taxon>
        <taxon>Cytophagales</taxon>
        <taxon>Cytophagaceae</taxon>
        <taxon>Siphonobacter</taxon>
    </lineage>
</organism>
<comment type="similarity">
    <text evidence="1">Belongs to the class-II pyridoxal-phosphate-dependent aminotransferase family. Histidinol-phosphate aminotransferase subfamily.</text>
</comment>
<dbReference type="RefSeq" id="WP_104710148.1">
    <property type="nucleotide sequence ID" value="NZ_PTRA01000001.1"/>
</dbReference>
<dbReference type="Gene3D" id="3.90.1150.10">
    <property type="entry name" value="Aspartate Aminotransferase, domain 1"/>
    <property type="match status" value="1"/>
</dbReference>